<name>A0A932I2D3_UNCTE</name>
<evidence type="ECO:0000313" key="15">
    <source>
        <dbReference type="EMBL" id="MBI3128645.1"/>
    </source>
</evidence>
<feature type="domain" description="Helicase C-terminal" evidence="13">
    <location>
        <begin position="237"/>
        <end position="381"/>
    </location>
</feature>
<protein>
    <recommendedName>
        <fullName evidence="9">DEAD-box ATP-dependent RNA helicase RhpA</fullName>
        <ecNumber evidence="1">3.6.4.13</ecNumber>
    </recommendedName>
</protein>
<comment type="caution">
    <text evidence="15">The sequence shown here is derived from an EMBL/GenBank/DDBJ whole genome shotgun (WGS) entry which is preliminary data.</text>
</comment>
<feature type="compositionally biased region" description="Basic residues" evidence="11">
    <location>
        <begin position="389"/>
        <end position="405"/>
    </location>
</feature>
<feature type="compositionally biased region" description="Low complexity" evidence="11">
    <location>
        <begin position="406"/>
        <end position="425"/>
    </location>
</feature>
<dbReference type="InterPro" id="IPR044742">
    <property type="entry name" value="DEAD/DEAH_RhlB"/>
</dbReference>
<evidence type="ECO:0000256" key="7">
    <source>
        <dbReference type="ARBA" id="ARBA00038437"/>
    </source>
</evidence>
<comment type="similarity">
    <text evidence="7">Belongs to the DEAD box helicase family.</text>
</comment>
<accession>A0A932I2D3</accession>
<reference evidence="15" key="1">
    <citation type="submission" date="2020-07" db="EMBL/GenBank/DDBJ databases">
        <title>Huge and variable diversity of episymbiotic CPR bacteria and DPANN archaea in groundwater ecosystems.</title>
        <authorList>
            <person name="He C.Y."/>
            <person name="Keren R."/>
            <person name="Whittaker M."/>
            <person name="Farag I.F."/>
            <person name="Doudna J."/>
            <person name="Cate J.H.D."/>
            <person name="Banfield J.F."/>
        </authorList>
    </citation>
    <scope>NUCLEOTIDE SEQUENCE</scope>
    <source>
        <strain evidence="15">NC_groundwater_763_Ag_S-0.2um_68_21</strain>
    </source>
</reference>
<evidence type="ECO:0000256" key="5">
    <source>
        <dbReference type="ARBA" id="ARBA00022806"/>
    </source>
</evidence>
<dbReference type="InterPro" id="IPR001650">
    <property type="entry name" value="Helicase_C-like"/>
</dbReference>
<dbReference type="FunFam" id="3.40.50.300:FF:000108">
    <property type="entry name" value="ATP-dependent RNA helicase RhlE"/>
    <property type="match status" value="1"/>
</dbReference>
<feature type="region of interest" description="Disordered" evidence="11">
    <location>
        <begin position="370"/>
        <end position="442"/>
    </location>
</feature>
<dbReference type="PROSITE" id="PS51194">
    <property type="entry name" value="HELICASE_CTER"/>
    <property type="match status" value="1"/>
</dbReference>
<dbReference type="PANTHER" id="PTHR47959:SF13">
    <property type="entry name" value="ATP-DEPENDENT RNA HELICASE RHLE"/>
    <property type="match status" value="1"/>
</dbReference>
<evidence type="ECO:0000256" key="6">
    <source>
        <dbReference type="ARBA" id="ARBA00022840"/>
    </source>
</evidence>
<dbReference type="GO" id="GO:0016787">
    <property type="term" value="F:hydrolase activity"/>
    <property type="evidence" value="ECO:0007669"/>
    <property type="project" value="UniProtKB-KW"/>
</dbReference>
<dbReference type="EC" id="3.6.4.13" evidence="1"/>
<evidence type="ECO:0000259" key="13">
    <source>
        <dbReference type="PROSITE" id="PS51194"/>
    </source>
</evidence>
<dbReference type="GO" id="GO:0042255">
    <property type="term" value="P:ribosome assembly"/>
    <property type="evidence" value="ECO:0007669"/>
    <property type="project" value="UniProtKB-ARBA"/>
</dbReference>
<dbReference type="SMART" id="SM00487">
    <property type="entry name" value="DEXDc"/>
    <property type="match status" value="1"/>
</dbReference>
<keyword evidence="5 15" id="KW-0347">Helicase</keyword>
<dbReference type="PANTHER" id="PTHR47959">
    <property type="entry name" value="ATP-DEPENDENT RNA HELICASE RHLE-RELATED"/>
    <property type="match status" value="1"/>
</dbReference>
<dbReference type="InterPro" id="IPR027417">
    <property type="entry name" value="P-loop_NTPase"/>
</dbReference>
<dbReference type="EMBL" id="JACPUR010000034">
    <property type="protein sequence ID" value="MBI3128645.1"/>
    <property type="molecule type" value="Genomic_DNA"/>
</dbReference>
<dbReference type="Pfam" id="PF00271">
    <property type="entry name" value="Helicase_C"/>
    <property type="match status" value="1"/>
</dbReference>
<dbReference type="PROSITE" id="PS51192">
    <property type="entry name" value="HELICASE_ATP_BIND_1"/>
    <property type="match status" value="1"/>
</dbReference>
<dbReference type="InterPro" id="IPR014014">
    <property type="entry name" value="RNA_helicase_DEAD_Q_motif"/>
</dbReference>
<evidence type="ECO:0000256" key="8">
    <source>
        <dbReference type="ARBA" id="ARBA00047984"/>
    </source>
</evidence>
<dbReference type="GO" id="GO:0005524">
    <property type="term" value="F:ATP binding"/>
    <property type="evidence" value="ECO:0007669"/>
    <property type="project" value="UniProtKB-KW"/>
</dbReference>
<sequence length="442" mass="47987">MTEPNFTELGVAEPLRRALEAEGYARPTPIQAQAIPLLLEGRDLLGIAQTGTGKTAAFALPILQRLAAGREPAGPRSASALVLAPTRELALQISESFRTYGRHTGLRQAAVYGGVGYEKQIQALARGVDVLIACPGRLLDLLEQRKLRLDRTPILVLDEADQMLDMGFIRSVRKIISAMPGRRQTMLFSATMPESVAGLAAEILREPARVQVSPSAIMVDQVEQRVFFVGAQEKRALLSRLLKEPEMGRVLVFTRTKHGANRVTGHLADDGIAAEALHGNKSQGARQRALDMFRAGRLRVLVATDVASRGIDITDVTHVINFELPNVPEIYVHRVGRTARAGASGIALSFCDPQEQAFLRDIERLTKRPLAVAGGQPSRAVPAAAPKARPQRPARGARPKARPHARPQAQAQAQDRPPAAAAPSSSRKRRFRSWRAAARRAG</sequence>
<dbReference type="GO" id="GO:0009266">
    <property type="term" value="P:response to temperature stimulus"/>
    <property type="evidence" value="ECO:0007669"/>
    <property type="project" value="UniProtKB-ARBA"/>
</dbReference>
<dbReference type="SUPFAM" id="SSF52540">
    <property type="entry name" value="P-loop containing nucleoside triphosphate hydrolases"/>
    <property type="match status" value="1"/>
</dbReference>
<evidence type="ECO:0000256" key="1">
    <source>
        <dbReference type="ARBA" id="ARBA00012552"/>
    </source>
</evidence>
<evidence type="ECO:0000256" key="9">
    <source>
        <dbReference type="ARBA" id="ARBA00074363"/>
    </source>
</evidence>
<dbReference type="CDD" id="cd00268">
    <property type="entry name" value="DEADc"/>
    <property type="match status" value="1"/>
</dbReference>
<dbReference type="SMART" id="SM00490">
    <property type="entry name" value="HELICc"/>
    <property type="match status" value="1"/>
</dbReference>
<keyword evidence="4" id="KW-0378">Hydrolase</keyword>
<organism evidence="15 16">
    <name type="scientific">Tectimicrobiota bacterium</name>
    <dbReference type="NCBI Taxonomy" id="2528274"/>
    <lineage>
        <taxon>Bacteria</taxon>
        <taxon>Pseudomonadati</taxon>
        <taxon>Nitrospinota/Tectimicrobiota group</taxon>
        <taxon>Candidatus Tectimicrobiota</taxon>
    </lineage>
</organism>
<keyword evidence="6" id="KW-0067">ATP-binding</keyword>
<dbReference type="AlphaFoldDB" id="A0A932I2D3"/>
<feature type="short sequence motif" description="Q motif" evidence="10">
    <location>
        <begin position="4"/>
        <end position="32"/>
    </location>
</feature>
<dbReference type="GO" id="GO:0005829">
    <property type="term" value="C:cytosol"/>
    <property type="evidence" value="ECO:0007669"/>
    <property type="project" value="TreeGrafter"/>
</dbReference>
<evidence type="ECO:0000313" key="16">
    <source>
        <dbReference type="Proteomes" id="UP000782312"/>
    </source>
</evidence>
<evidence type="ECO:0000256" key="4">
    <source>
        <dbReference type="ARBA" id="ARBA00022801"/>
    </source>
</evidence>
<feature type="compositionally biased region" description="Basic residues" evidence="11">
    <location>
        <begin position="426"/>
        <end position="442"/>
    </location>
</feature>
<gene>
    <name evidence="15" type="ORF">HYZ11_13660</name>
</gene>
<feature type="compositionally biased region" description="Low complexity" evidence="11">
    <location>
        <begin position="377"/>
        <end position="388"/>
    </location>
</feature>
<evidence type="ECO:0000256" key="11">
    <source>
        <dbReference type="SAM" id="MobiDB-lite"/>
    </source>
</evidence>
<evidence type="ECO:0000256" key="3">
    <source>
        <dbReference type="ARBA" id="ARBA00022741"/>
    </source>
</evidence>
<dbReference type="Gene3D" id="3.40.50.300">
    <property type="entry name" value="P-loop containing nucleotide triphosphate hydrolases"/>
    <property type="match status" value="2"/>
</dbReference>
<dbReference type="InterPro" id="IPR050079">
    <property type="entry name" value="DEAD_box_RNA_helicase"/>
</dbReference>
<proteinExistence type="inferred from homology"/>
<dbReference type="GO" id="GO:0003724">
    <property type="term" value="F:RNA helicase activity"/>
    <property type="evidence" value="ECO:0007669"/>
    <property type="project" value="UniProtKB-EC"/>
</dbReference>
<dbReference type="Proteomes" id="UP000782312">
    <property type="component" value="Unassembled WGS sequence"/>
</dbReference>
<evidence type="ECO:0000259" key="12">
    <source>
        <dbReference type="PROSITE" id="PS51192"/>
    </source>
</evidence>
<feature type="domain" description="DEAD-box RNA helicase Q" evidence="14">
    <location>
        <begin position="4"/>
        <end position="32"/>
    </location>
</feature>
<dbReference type="CDD" id="cd18787">
    <property type="entry name" value="SF2_C_DEAD"/>
    <property type="match status" value="1"/>
</dbReference>
<dbReference type="PROSITE" id="PS51195">
    <property type="entry name" value="Q_MOTIF"/>
    <property type="match status" value="1"/>
</dbReference>
<evidence type="ECO:0000259" key="14">
    <source>
        <dbReference type="PROSITE" id="PS51195"/>
    </source>
</evidence>
<dbReference type="GO" id="GO:0003676">
    <property type="term" value="F:nucleic acid binding"/>
    <property type="evidence" value="ECO:0007669"/>
    <property type="project" value="InterPro"/>
</dbReference>
<dbReference type="InterPro" id="IPR014001">
    <property type="entry name" value="Helicase_ATP-bd"/>
</dbReference>
<dbReference type="InterPro" id="IPR011545">
    <property type="entry name" value="DEAD/DEAH_box_helicase_dom"/>
</dbReference>
<comment type="catalytic activity">
    <reaction evidence="8">
        <text>ATP + H2O = ADP + phosphate + H(+)</text>
        <dbReference type="Rhea" id="RHEA:13065"/>
        <dbReference type="ChEBI" id="CHEBI:15377"/>
        <dbReference type="ChEBI" id="CHEBI:15378"/>
        <dbReference type="ChEBI" id="CHEBI:30616"/>
        <dbReference type="ChEBI" id="CHEBI:43474"/>
        <dbReference type="ChEBI" id="CHEBI:456216"/>
        <dbReference type="EC" id="3.6.4.13"/>
    </reaction>
</comment>
<evidence type="ECO:0000256" key="2">
    <source>
        <dbReference type="ARBA" id="ARBA00022490"/>
    </source>
</evidence>
<dbReference type="Pfam" id="PF00270">
    <property type="entry name" value="DEAD"/>
    <property type="match status" value="1"/>
</dbReference>
<evidence type="ECO:0000256" key="10">
    <source>
        <dbReference type="PROSITE-ProRule" id="PRU00552"/>
    </source>
</evidence>
<keyword evidence="3" id="KW-0547">Nucleotide-binding</keyword>
<keyword evidence="2" id="KW-0963">Cytoplasm</keyword>
<feature type="domain" description="Helicase ATP-binding" evidence="12">
    <location>
        <begin position="35"/>
        <end position="210"/>
    </location>
</feature>